<evidence type="ECO:0000313" key="2">
    <source>
        <dbReference type="EMBL" id="GGH80846.1"/>
    </source>
</evidence>
<reference evidence="2" key="2">
    <citation type="submission" date="2020-09" db="EMBL/GenBank/DDBJ databases">
        <authorList>
            <person name="Sun Q."/>
            <person name="Zhou Y."/>
        </authorList>
    </citation>
    <scope>NUCLEOTIDE SEQUENCE</scope>
    <source>
        <strain evidence="2">CGMCC 1.12777</strain>
    </source>
</reference>
<keyword evidence="1" id="KW-0175">Coiled coil</keyword>
<dbReference type="Proteomes" id="UP000656813">
    <property type="component" value="Unassembled WGS sequence"/>
</dbReference>
<proteinExistence type="predicted"/>
<dbReference type="RefSeq" id="WP_188497059.1">
    <property type="nucleotide sequence ID" value="NZ_BMFV01000011.1"/>
</dbReference>
<comment type="caution">
    <text evidence="2">The sequence shown here is derived from an EMBL/GenBank/DDBJ whole genome shotgun (WGS) entry which is preliminary data.</text>
</comment>
<sequence length="96" mass="10719">MAQSDQIQSAKKLKPLQQTQNYLQAALQTVIQAQAMENTQATQQTEQNIQKAQQTLSQAYSSAKTTEEKNYVEIAQSQIQQAQMKLQDASQAKSSE</sequence>
<reference evidence="2" key="1">
    <citation type="journal article" date="2014" name="Int. J. Syst. Evol. Microbiol.">
        <title>Complete genome sequence of Corynebacterium casei LMG S-19264T (=DSM 44701T), isolated from a smear-ripened cheese.</title>
        <authorList>
            <consortium name="US DOE Joint Genome Institute (JGI-PGF)"/>
            <person name="Walter F."/>
            <person name="Albersmeier A."/>
            <person name="Kalinowski J."/>
            <person name="Ruckert C."/>
        </authorList>
    </citation>
    <scope>NUCLEOTIDE SEQUENCE</scope>
    <source>
        <strain evidence="2">CGMCC 1.12777</strain>
    </source>
</reference>
<dbReference type="AlphaFoldDB" id="A0A8J2ZW63"/>
<protein>
    <submittedName>
        <fullName evidence="2">Uncharacterized protein</fullName>
    </submittedName>
</protein>
<organism evidence="2 3">
    <name type="scientific">Pullulanibacillus pueri</name>
    <dbReference type="NCBI Taxonomy" id="1437324"/>
    <lineage>
        <taxon>Bacteria</taxon>
        <taxon>Bacillati</taxon>
        <taxon>Bacillota</taxon>
        <taxon>Bacilli</taxon>
        <taxon>Bacillales</taxon>
        <taxon>Sporolactobacillaceae</taxon>
        <taxon>Pullulanibacillus</taxon>
    </lineage>
</organism>
<keyword evidence="3" id="KW-1185">Reference proteome</keyword>
<dbReference type="EMBL" id="BMFV01000011">
    <property type="protein sequence ID" value="GGH80846.1"/>
    <property type="molecule type" value="Genomic_DNA"/>
</dbReference>
<name>A0A8J2ZW63_9BACL</name>
<feature type="coiled-coil region" evidence="1">
    <location>
        <begin position="49"/>
        <end position="92"/>
    </location>
</feature>
<evidence type="ECO:0000256" key="1">
    <source>
        <dbReference type="SAM" id="Coils"/>
    </source>
</evidence>
<accession>A0A8J2ZW63</accession>
<gene>
    <name evidence="2" type="ORF">GCM10007096_17860</name>
</gene>
<evidence type="ECO:0000313" key="3">
    <source>
        <dbReference type="Proteomes" id="UP000656813"/>
    </source>
</evidence>